<gene>
    <name evidence="1" type="ORF">NCTC11679_06047</name>
</gene>
<sequence length="47" mass="5375">MKNNNTTYIETRSIEPIPDGERHGSIFSQFTLWLGLTCKSPPWSLAH</sequence>
<dbReference type="Proteomes" id="UP000255239">
    <property type="component" value="Unassembled WGS sequence"/>
</dbReference>
<dbReference type="EMBL" id="UGMG01000003">
    <property type="protein sequence ID" value="STX11590.1"/>
    <property type="molecule type" value="Genomic_DNA"/>
</dbReference>
<reference evidence="1 2" key="1">
    <citation type="submission" date="2018-06" db="EMBL/GenBank/DDBJ databases">
        <authorList>
            <consortium name="Pathogen Informatics"/>
            <person name="Doyle S."/>
        </authorList>
    </citation>
    <scope>NUCLEOTIDE SEQUENCE [LARGE SCALE GENOMIC DNA]</scope>
    <source>
        <strain evidence="1 2">NCTC11679</strain>
    </source>
</reference>
<evidence type="ECO:0000313" key="2">
    <source>
        <dbReference type="Proteomes" id="UP000255239"/>
    </source>
</evidence>
<accession>A0A378H4F0</accession>
<name>A0A378H4F0_KLEPN</name>
<evidence type="ECO:0000313" key="1">
    <source>
        <dbReference type="EMBL" id="STX11590.1"/>
    </source>
</evidence>
<dbReference type="AlphaFoldDB" id="A0A378H4F0"/>
<organism evidence="1 2">
    <name type="scientific">Klebsiella pneumoniae</name>
    <dbReference type="NCBI Taxonomy" id="573"/>
    <lineage>
        <taxon>Bacteria</taxon>
        <taxon>Pseudomonadati</taxon>
        <taxon>Pseudomonadota</taxon>
        <taxon>Gammaproteobacteria</taxon>
        <taxon>Enterobacterales</taxon>
        <taxon>Enterobacteriaceae</taxon>
        <taxon>Klebsiella/Raoultella group</taxon>
        <taxon>Klebsiella</taxon>
        <taxon>Klebsiella pneumoniae complex</taxon>
    </lineage>
</organism>
<protein>
    <submittedName>
        <fullName evidence="1">Cytosine/purine/uracil/thiamine/allantoin permease family protein</fullName>
    </submittedName>
</protein>
<proteinExistence type="predicted"/>